<proteinExistence type="predicted"/>
<name>A0ABY7QKF2_9FLAO</name>
<keyword evidence="1" id="KW-0812">Transmembrane</keyword>
<organism evidence="2 3">
    <name type="scientific">Chryseobacterium camelliae</name>
    <dbReference type="NCBI Taxonomy" id="1265445"/>
    <lineage>
        <taxon>Bacteria</taxon>
        <taxon>Pseudomonadati</taxon>
        <taxon>Bacteroidota</taxon>
        <taxon>Flavobacteriia</taxon>
        <taxon>Flavobacteriales</taxon>
        <taxon>Weeksellaceae</taxon>
        <taxon>Chryseobacterium group</taxon>
        <taxon>Chryseobacterium</taxon>
    </lineage>
</organism>
<feature type="transmembrane region" description="Helical" evidence="1">
    <location>
        <begin position="5"/>
        <end position="24"/>
    </location>
</feature>
<feature type="transmembrane region" description="Helical" evidence="1">
    <location>
        <begin position="57"/>
        <end position="74"/>
    </location>
</feature>
<sequence length="81" mass="9409">MKRSYFKILITVLLILIPVFYFGIFNSKVSLTYETNNPGDCISLITGRNLCQDIEQMKILIAVDIIIIVLLMLFRKKIIRD</sequence>
<reference evidence="2 3" key="1">
    <citation type="submission" date="2023-01" db="EMBL/GenBank/DDBJ databases">
        <title>Complete genome of Chryseobacterium camelliae VAN22-5A.</title>
        <authorList>
            <person name="Zong G."/>
            <person name="Cao G."/>
        </authorList>
    </citation>
    <scope>NUCLEOTIDE SEQUENCE [LARGE SCALE GENOMIC DNA]</scope>
    <source>
        <strain evidence="2 3">VAN22-5A</strain>
    </source>
</reference>
<dbReference type="Proteomes" id="UP001210978">
    <property type="component" value="Chromosome"/>
</dbReference>
<evidence type="ECO:0000256" key="1">
    <source>
        <dbReference type="SAM" id="Phobius"/>
    </source>
</evidence>
<keyword evidence="1" id="KW-0472">Membrane</keyword>
<keyword evidence="1" id="KW-1133">Transmembrane helix</keyword>
<evidence type="ECO:0000313" key="2">
    <source>
        <dbReference type="EMBL" id="WBV59743.1"/>
    </source>
</evidence>
<evidence type="ECO:0000313" key="3">
    <source>
        <dbReference type="Proteomes" id="UP001210978"/>
    </source>
</evidence>
<dbReference type="EMBL" id="CP115859">
    <property type="protein sequence ID" value="WBV59743.1"/>
    <property type="molecule type" value="Genomic_DNA"/>
</dbReference>
<accession>A0ABY7QKF2</accession>
<protein>
    <submittedName>
        <fullName evidence="2">Uncharacterized protein</fullName>
    </submittedName>
</protein>
<dbReference type="RefSeq" id="WP_271148100.1">
    <property type="nucleotide sequence ID" value="NZ_CP115859.1"/>
</dbReference>
<gene>
    <name evidence="2" type="ORF">PFY12_11810</name>
</gene>
<keyword evidence="3" id="KW-1185">Reference proteome</keyword>